<dbReference type="Gene3D" id="2.40.170.20">
    <property type="entry name" value="TonB-dependent receptor, beta-barrel domain"/>
    <property type="match status" value="1"/>
</dbReference>
<keyword evidence="7" id="KW-0998">Cell outer membrane</keyword>
<keyword evidence="10" id="KW-1185">Reference proteome</keyword>
<evidence type="ECO:0000259" key="8">
    <source>
        <dbReference type="Pfam" id="PF00593"/>
    </source>
</evidence>
<dbReference type="InterPro" id="IPR039426">
    <property type="entry name" value="TonB-dep_rcpt-like"/>
</dbReference>
<evidence type="ECO:0000256" key="6">
    <source>
        <dbReference type="ARBA" id="ARBA00023136"/>
    </source>
</evidence>
<dbReference type="Pfam" id="PF00593">
    <property type="entry name" value="TonB_dep_Rec_b-barrel"/>
    <property type="match status" value="1"/>
</dbReference>
<keyword evidence="6" id="KW-0472">Membrane</keyword>
<proteinExistence type="predicted"/>
<keyword evidence="4" id="KW-0812">Transmembrane</keyword>
<reference evidence="9 10" key="1">
    <citation type="submission" date="2018-03" db="EMBL/GenBank/DDBJ databases">
        <title>The draft genome of Sphingosinicella sp. GL-C-18.</title>
        <authorList>
            <person name="Liu L."/>
            <person name="Li L."/>
            <person name="Liang L."/>
            <person name="Zhang X."/>
            <person name="Wang T."/>
        </authorList>
    </citation>
    <scope>NUCLEOTIDE SEQUENCE [LARGE SCALE GENOMIC DNA]</scope>
    <source>
        <strain evidence="9 10">GL-C-18</strain>
    </source>
</reference>
<dbReference type="AlphaFoldDB" id="A0A2P7QM04"/>
<evidence type="ECO:0000256" key="7">
    <source>
        <dbReference type="ARBA" id="ARBA00023237"/>
    </source>
</evidence>
<evidence type="ECO:0000256" key="4">
    <source>
        <dbReference type="ARBA" id="ARBA00022692"/>
    </source>
</evidence>
<evidence type="ECO:0000256" key="5">
    <source>
        <dbReference type="ARBA" id="ARBA00023077"/>
    </source>
</evidence>
<dbReference type="SUPFAM" id="SSF56935">
    <property type="entry name" value="Porins"/>
    <property type="match status" value="1"/>
</dbReference>
<dbReference type="PANTHER" id="PTHR32552">
    <property type="entry name" value="FERRICHROME IRON RECEPTOR-RELATED"/>
    <property type="match status" value="1"/>
</dbReference>
<dbReference type="GO" id="GO:0015344">
    <property type="term" value="F:siderophore uptake transmembrane transporter activity"/>
    <property type="evidence" value="ECO:0007669"/>
    <property type="project" value="TreeGrafter"/>
</dbReference>
<name>A0A2P7QM04_9SPHN</name>
<sequence>MPLGSRCASAARHQIQGDASTMSPYIRACLSGLAATLSASSAAAQSEDPVRDPPQGSATRAAEDAFGATVGINQVGLYSPYQTRGFDLISTGGAFRIDGFYFHPAALPSDALVSGSSINVGIAATALDLSSPTGVVGYRLREPGARTSLTLTAGTRGFGSPSLETIADVVSGDGRWDLTAYGFASPEEKWATGQEGSRYDVGAVARWMPGPATRLRLFAGISGDTHDGDLAVLPQDAANPPPLRVRRHYAPDWARTRATTTNLGALFEHRWGDWTIGASAIRSTRNSPRTDTTVLEIDGAGLATSTVYHTDSADIRSDSAEAKAFRSLGLLGARHRIGVAVRQRNSVSRRADAVAFPAGRFDIAGVPVAVPSPDFPDDVPSTRDQVNQRILSATYELSAGDAFELRLGIHRNRYEKKVRNALGAQSAQLDKSWLYSASALWNPTSKLHLFASYVSGLEESGLAPDAALNRGEVLPPVEARQYEVGVRYDLTPRLGLILAGFDIRKPIYGLRADSIYAPVGTVRHRGVEASLTGQLTPTTTLVLGANLVRPRISGEQVDAGIVNPVAPGVSRFNGTIAVEQKITDRWSVDGYLLYEGKRRRDSLGATEVAGVPFAILGTRYDWTAGKAALSLRVQLVNALDRKGYYATPYGPLVPISGQHMRILLTTRL</sequence>
<evidence type="ECO:0000256" key="1">
    <source>
        <dbReference type="ARBA" id="ARBA00004571"/>
    </source>
</evidence>
<organism evidence="9 10">
    <name type="scientific">Allosphingosinicella deserti</name>
    <dbReference type="NCBI Taxonomy" id="2116704"/>
    <lineage>
        <taxon>Bacteria</taxon>
        <taxon>Pseudomonadati</taxon>
        <taxon>Pseudomonadota</taxon>
        <taxon>Alphaproteobacteria</taxon>
        <taxon>Sphingomonadales</taxon>
        <taxon>Sphingomonadaceae</taxon>
        <taxon>Allosphingosinicella</taxon>
    </lineage>
</organism>
<dbReference type="InterPro" id="IPR000531">
    <property type="entry name" value="Beta-barrel_TonB"/>
</dbReference>
<evidence type="ECO:0000256" key="2">
    <source>
        <dbReference type="ARBA" id="ARBA00022448"/>
    </source>
</evidence>
<dbReference type="InterPro" id="IPR036942">
    <property type="entry name" value="Beta-barrel_TonB_sf"/>
</dbReference>
<protein>
    <recommendedName>
        <fullName evidence="8">TonB-dependent receptor-like beta-barrel domain-containing protein</fullName>
    </recommendedName>
</protein>
<dbReference type="PANTHER" id="PTHR32552:SF82">
    <property type="entry name" value="FCUA PROTEIN"/>
    <property type="match status" value="1"/>
</dbReference>
<accession>A0A2P7QM04</accession>
<dbReference type="Proteomes" id="UP000241167">
    <property type="component" value="Unassembled WGS sequence"/>
</dbReference>
<keyword evidence="2" id="KW-0813">Transport</keyword>
<evidence type="ECO:0000256" key="3">
    <source>
        <dbReference type="ARBA" id="ARBA00022452"/>
    </source>
</evidence>
<comment type="caution">
    <text evidence="9">The sequence shown here is derived from an EMBL/GenBank/DDBJ whole genome shotgun (WGS) entry which is preliminary data.</text>
</comment>
<gene>
    <name evidence="9" type="ORF">C7I55_16985</name>
</gene>
<dbReference type="EMBL" id="PXYI01000005">
    <property type="protein sequence ID" value="PSJ38996.1"/>
    <property type="molecule type" value="Genomic_DNA"/>
</dbReference>
<evidence type="ECO:0000313" key="9">
    <source>
        <dbReference type="EMBL" id="PSJ38996.1"/>
    </source>
</evidence>
<feature type="domain" description="TonB-dependent receptor-like beta-barrel" evidence="8">
    <location>
        <begin position="215"/>
        <end position="633"/>
    </location>
</feature>
<comment type="subcellular location">
    <subcellularLocation>
        <location evidence="1">Cell outer membrane</location>
        <topology evidence="1">Multi-pass membrane protein</topology>
    </subcellularLocation>
</comment>
<keyword evidence="3" id="KW-1134">Transmembrane beta strand</keyword>
<evidence type="ECO:0000313" key="10">
    <source>
        <dbReference type="Proteomes" id="UP000241167"/>
    </source>
</evidence>
<dbReference type="GO" id="GO:0009279">
    <property type="term" value="C:cell outer membrane"/>
    <property type="evidence" value="ECO:0007669"/>
    <property type="project" value="UniProtKB-SubCell"/>
</dbReference>
<keyword evidence="5" id="KW-0798">TonB box</keyword>